<evidence type="ECO:0000256" key="3">
    <source>
        <dbReference type="ARBA" id="ARBA00022833"/>
    </source>
</evidence>
<evidence type="ECO:0000256" key="4">
    <source>
        <dbReference type="ARBA" id="ARBA00023015"/>
    </source>
</evidence>
<dbReference type="InterPro" id="IPR051089">
    <property type="entry name" value="prtT"/>
</dbReference>
<evidence type="ECO:0000256" key="6">
    <source>
        <dbReference type="ARBA" id="ARBA00023163"/>
    </source>
</evidence>
<organism evidence="8 9">
    <name type="scientific">Truncatella angustata</name>
    <dbReference type="NCBI Taxonomy" id="152316"/>
    <lineage>
        <taxon>Eukaryota</taxon>
        <taxon>Fungi</taxon>
        <taxon>Dikarya</taxon>
        <taxon>Ascomycota</taxon>
        <taxon>Pezizomycotina</taxon>
        <taxon>Sordariomycetes</taxon>
        <taxon>Xylariomycetidae</taxon>
        <taxon>Amphisphaeriales</taxon>
        <taxon>Sporocadaceae</taxon>
        <taxon>Truncatella</taxon>
    </lineage>
</organism>
<dbReference type="GO" id="GO:0046872">
    <property type="term" value="F:metal ion binding"/>
    <property type="evidence" value="ECO:0007669"/>
    <property type="project" value="UniProtKB-KW"/>
</dbReference>
<evidence type="ECO:0000313" key="8">
    <source>
        <dbReference type="EMBL" id="KAH6646342.1"/>
    </source>
</evidence>
<evidence type="ECO:0000256" key="5">
    <source>
        <dbReference type="ARBA" id="ARBA00023125"/>
    </source>
</evidence>
<dbReference type="PANTHER" id="PTHR31845">
    <property type="entry name" value="FINGER DOMAIN PROTEIN, PUTATIVE-RELATED"/>
    <property type="match status" value="1"/>
</dbReference>
<sequence>MACHEEMRDTTLYREVYSRVRNAMGSALLSSPLTLEQTYGILLMTDGMVEPATVNKTPLRTMDTFNSDCQEKNESEYIDSWLLTGFCAQQAILAIHFSKIVSNISQDEATSVDHRAIRLWSIICLQHLHWATATGKPSVIDDVYLNQCNNLVSFYNASLQDSMLLAEIQLYSVLVQALRRCSSSNNAVEAEQFASWRKKWSHLLSMPTASNLKLGYFIACLTLVRQQLEAIGENLQSRTFMGDSILGDTRPSTTHPDGAVDTTEDLKRDLRKSCSELAENILRLFLELRPISRRSMTTDIHLCVAYCVLIVAHYDESQSGLSDEHRLDLVLRIDDYYRKFREFSRITKFPKLAQRRLQIRMKKGHNTNHEDITENSQLNFTKPTAPIQEPVGIENELAADCPISPGDLVSPFEIPSMQDFFGGAFLDFLQPSFGEQF</sequence>
<evidence type="ECO:0000256" key="1">
    <source>
        <dbReference type="ARBA" id="ARBA00004123"/>
    </source>
</evidence>
<evidence type="ECO:0000256" key="7">
    <source>
        <dbReference type="ARBA" id="ARBA00023242"/>
    </source>
</evidence>
<dbReference type="GO" id="GO:0005634">
    <property type="term" value="C:nucleus"/>
    <property type="evidence" value="ECO:0007669"/>
    <property type="project" value="UniProtKB-SubCell"/>
</dbReference>
<accession>A0A9P8UCW4</accession>
<keyword evidence="5" id="KW-0238">DNA-binding</keyword>
<dbReference type="RefSeq" id="XP_045952856.1">
    <property type="nucleotide sequence ID" value="XM_046109599.1"/>
</dbReference>
<protein>
    <submittedName>
        <fullName evidence="8">Uncharacterized protein</fullName>
    </submittedName>
</protein>
<dbReference type="Proteomes" id="UP000758603">
    <property type="component" value="Unassembled WGS sequence"/>
</dbReference>
<keyword evidence="4" id="KW-0805">Transcription regulation</keyword>
<evidence type="ECO:0000256" key="2">
    <source>
        <dbReference type="ARBA" id="ARBA00022723"/>
    </source>
</evidence>
<keyword evidence="9" id="KW-1185">Reference proteome</keyword>
<name>A0A9P8UCW4_9PEZI</name>
<keyword evidence="3" id="KW-0862">Zinc</keyword>
<dbReference type="GO" id="GO:0000981">
    <property type="term" value="F:DNA-binding transcription factor activity, RNA polymerase II-specific"/>
    <property type="evidence" value="ECO:0007669"/>
    <property type="project" value="TreeGrafter"/>
</dbReference>
<evidence type="ECO:0000313" key="9">
    <source>
        <dbReference type="Proteomes" id="UP000758603"/>
    </source>
</evidence>
<gene>
    <name evidence="8" type="ORF">BKA67DRAFT_99510</name>
</gene>
<keyword evidence="7" id="KW-0539">Nucleus</keyword>
<dbReference type="PANTHER" id="PTHR31845:SF34">
    <property type="entry name" value="TRANSCRIPTIONAL ACTIVATOR OF PROTEASES PRTT"/>
    <property type="match status" value="1"/>
</dbReference>
<reference evidence="8" key="1">
    <citation type="journal article" date="2021" name="Nat. Commun.">
        <title>Genetic determinants of endophytism in the Arabidopsis root mycobiome.</title>
        <authorList>
            <person name="Mesny F."/>
            <person name="Miyauchi S."/>
            <person name="Thiergart T."/>
            <person name="Pickel B."/>
            <person name="Atanasova L."/>
            <person name="Karlsson M."/>
            <person name="Huettel B."/>
            <person name="Barry K.W."/>
            <person name="Haridas S."/>
            <person name="Chen C."/>
            <person name="Bauer D."/>
            <person name="Andreopoulos W."/>
            <person name="Pangilinan J."/>
            <person name="LaButti K."/>
            <person name="Riley R."/>
            <person name="Lipzen A."/>
            <person name="Clum A."/>
            <person name="Drula E."/>
            <person name="Henrissat B."/>
            <person name="Kohler A."/>
            <person name="Grigoriev I.V."/>
            <person name="Martin F.M."/>
            <person name="Hacquard S."/>
        </authorList>
    </citation>
    <scope>NUCLEOTIDE SEQUENCE</scope>
    <source>
        <strain evidence="8">MPI-SDFR-AT-0073</strain>
    </source>
</reference>
<dbReference type="GO" id="GO:0000976">
    <property type="term" value="F:transcription cis-regulatory region binding"/>
    <property type="evidence" value="ECO:0007669"/>
    <property type="project" value="TreeGrafter"/>
</dbReference>
<keyword evidence="6" id="KW-0804">Transcription</keyword>
<comment type="subcellular location">
    <subcellularLocation>
        <location evidence="1">Nucleus</location>
    </subcellularLocation>
</comment>
<dbReference type="GeneID" id="70138490"/>
<comment type="caution">
    <text evidence="8">The sequence shown here is derived from an EMBL/GenBank/DDBJ whole genome shotgun (WGS) entry which is preliminary data.</text>
</comment>
<keyword evidence="2" id="KW-0479">Metal-binding</keyword>
<dbReference type="AlphaFoldDB" id="A0A9P8UCW4"/>
<dbReference type="EMBL" id="JAGPXC010000010">
    <property type="protein sequence ID" value="KAH6646342.1"/>
    <property type="molecule type" value="Genomic_DNA"/>
</dbReference>
<proteinExistence type="predicted"/>
<dbReference type="OrthoDB" id="2595934at2759"/>